<evidence type="ECO:0000313" key="4">
    <source>
        <dbReference type="Proteomes" id="UP001236652"/>
    </source>
</evidence>
<dbReference type="Gene3D" id="3.40.50.1000">
    <property type="entry name" value="HAD superfamily/HAD-like"/>
    <property type="match status" value="2"/>
</dbReference>
<dbReference type="InterPro" id="IPR023214">
    <property type="entry name" value="HAD_sf"/>
</dbReference>
<dbReference type="RefSeq" id="WP_231417524.1">
    <property type="nucleotide sequence ID" value="NZ_CP126446.1"/>
</dbReference>
<gene>
    <name evidence="3" type="ORF">QNI29_16290</name>
</gene>
<protein>
    <submittedName>
        <fullName evidence="3">Helix-turn-helix domain-containing protein</fullName>
    </submittedName>
</protein>
<dbReference type="Proteomes" id="UP001236652">
    <property type="component" value="Chromosome"/>
</dbReference>
<dbReference type="InterPro" id="IPR036412">
    <property type="entry name" value="HAD-like_sf"/>
</dbReference>
<dbReference type="Gene3D" id="3.30.980.20">
    <property type="entry name" value="Putative mannosyl-3-phosphoglycerate phosphatase, domain 2"/>
    <property type="match status" value="1"/>
</dbReference>
<dbReference type="InterPro" id="IPR045403">
    <property type="entry name" value="HTH_59_Firmicutes_type"/>
</dbReference>
<name>A0ABY8UUW3_9BACI</name>
<dbReference type="SUPFAM" id="SSF56784">
    <property type="entry name" value="HAD-like"/>
    <property type="match status" value="1"/>
</dbReference>
<proteinExistence type="predicted"/>
<sequence>MLFASDLDRTIIFSKRFIQPVKEDRSYRAIEEVNGKEQSFMTETAIHLLNKVRSSVMFVPVTTRTKAQYERIELFQSNQTPPYAVVSNGAVILINGKVDEEWHEHIVNRCNQECVSREEIRAKLKESFSKEWLIEERDADGWFFYYIVDPEKTNEEAIHNFQEWCDVKGWEATLHGRKFYLIPKPINKGDAVTFIKDRENQAFSISAGDSLLDVPMLSSTTIAFTAKGSELDSDHSPVTSLRVTDKEGILSPESLLLEVLLLSSSNLDQPEILSSKTACMLWGIDSSTLRKRKDDFPAGTIRKFGSSYAVTVSGMKAVFGSPLPSASPIERGVTL</sequence>
<dbReference type="Pfam" id="PF05116">
    <property type="entry name" value="S6PP"/>
    <property type="match status" value="1"/>
</dbReference>
<feature type="domain" description="Helix-turn-helix" evidence="2">
    <location>
        <begin position="271"/>
        <end position="321"/>
    </location>
</feature>
<dbReference type="EMBL" id="CP126446">
    <property type="protein sequence ID" value="WIF97282.1"/>
    <property type="molecule type" value="Genomic_DNA"/>
</dbReference>
<evidence type="ECO:0000313" key="3">
    <source>
        <dbReference type="EMBL" id="WIF97282.1"/>
    </source>
</evidence>
<organism evidence="3 4">
    <name type="scientific">Pontibacillus chungwhensis</name>
    <dbReference type="NCBI Taxonomy" id="265426"/>
    <lineage>
        <taxon>Bacteria</taxon>
        <taxon>Bacillati</taxon>
        <taxon>Bacillota</taxon>
        <taxon>Bacilli</taxon>
        <taxon>Bacillales</taxon>
        <taxon>Bacillaceae</taxon>
        <taxon>Pontibacillus</taxon>
    </lineage>
</organism>
<evidence type="ECO:0000259" key="1">
    <source>
        <dbReference type="Pfam" id="PF05116"/>
    </source>
</evidence>
<accession>A0ABY8UUW3</accession>
<dbReference type="InterPro" id="IPR006380">
    <property type="entry name" value="SPP-like_dom"/>
</dbReference>
<evidence type="ECO:0000259" key="2">
    <source>
        <dbReference type="Pfam" id="PF20038"/>
    </source>
</evidence>
<keyword evidence="4" id="KW-1185">Reference proteome</keyword>
<dbReference type="Pfam" id="PF20038">
    <property type="entry name" value="HTH_59"/>
    <property type="match status" value="1"/>
</dbReference>
<feature type="domain" description="Sucrose phosphatase-like" evidence="1">
    <location>
        <begin position="3"/>
        <end position="221"/>
    </location>
</feature>
<reference evidence="3 4" key="1">
    <citation type="submission" date="2023-05" db="EMBL/GenBank/DDBJ databases">
        <title>Comparative genomics reveals the evidence of polycyclic aromatic hydrocarbons degradation in moderately halophilic genus Pontibacillus.</title>
        <authorList>
            <person name="Yang H."/>
            <person name="Qian Z."/>
        </authorList>
    </citation>
    <scope>NUCLEOTIDE SEQUENCE [LARGE SCALE GENOMIC DNA]</scope>
    <source>
        <strain evidence="4">HN14</strain>
    </source>
</reference>